<feature type="non-terminal residue" evidence="2">
    <location>
        <position position="1"/>
    </location>
</feature>
<organism evidence="2 3">
    <name type="scientific">Ophiophagus hannah</name>
    <name type="common">King cobra</name>
    <name type="synonym">Naja hannah</name>
    <dbReference type="NCBI Taxonomy" id="8665"/>
    <lineage>
        <taxon>Eukaryota</taxon>
        <taxon>Metazoa</taxon>
        <taxon>Chordata</taxon>
        <taxon>Craniata</taxon>
        <taxon>Vertebrata</taxon>
        <taxon>Euteleostomi</taxon>
        <taxon>Lepidosauria</taxon>
        <taxon>Squamata</taxon>
        <taxon>Bifurcata</taxon>
        <taxon>Unidentata</taxon>
        <taxon>Episquamata</taxon>
        <taxon>Toxicofera</taxon>
        <taxon>Serpentes</taxon>
        <taxon>Colubroidea</taxon>
        <taxon>Elapidae</taxon>
        <taxon>Elapinae</taxon>
        <taxon>Ophiophagus</taxon>
    </lineage>
</organism>
<feature type="compositionally biased region" description="Basic and acidic residues" evidence="1">
    <location>
        <begin position="35"/>
        <end position="60"/>
    </location>
</feature>
<name>V8P002_OPHHA</name>
<evidence type="ECO:0000313" key="3">
    <source>
        <dbReference type="Proteomes" id="UP000018936"/>
    </source>
</evidence>
<keyword evidence="3" id="KW-1185">Reference proteome</keyword>
<dbReference type="Proteomes" id="UP000018936">
    <property type="component" value="Unassembled WGS sequence"/>
</dbReference>
<protein>
    <submittedName>
        <fullName evidence="2">Uncharacterized protein</fullName>
    </submittedName>
</protein>
<accession>V8P002</accession>
<evidence type="ECO:0000313" key="2">
    <source>
        <dbReference type="EMBL" id="ETE67839.1"/>
    </source>
</evidence>
<proteinExistence type="predicted"/>
<reference evidence="2 3" key="1">
    <citation type="journal article" date="2013" name="Proc. Natl. Acad. Sci. U.S.A.">
        <title>The king cobra genome reveals dynamic gene evolution and adaptation in the snake venom system.</title>
        <authorList>
            <person name="Vonk F.J."/>
            <person name="Casewell N.R."/>
            <person name="Henkel C.V."/>
            <person name="Heimberg A.M."/>
            <person name="Jansen H.J."/>
            <person name="McCleary R.J."/>
            <person name="Kerkkamp H.M."/>
            <person name="Vos R.A."/>
            <person name="Guerreiro I."/>
            <person name="Calvete J.J."/>
            <person name="Wuster W."/>
            <person name="Woods A.E."/>
            <person name="Logan J.M."/>
            <person name="Harrison R.A."/>
            <person name="Castoe T.A."/>
            <person name="de Koning A.P."/>
            <person name="Pollock D.D."/>
            <person name="Yandell M."/>
            <person name="Calderon D."/>
            <person name="Renjifo C."/>
            <person name="Currier R.B."/>
            <person name="Salgado D."/>
            <person name="Pla D."/>
            <person name="Sanz L."/>
            <person name="Hyder A.S."/>
            <person name="Ribeiro J.M."/>
            <person name="Arntzen J.W."/>
            <person name="van den Thillart G.E."/>
            <person name="Boetzer M."/>
            <person name="Pirovano W."/>
            <person name="Dirks R.P."/>
            <person name="Spaink H.P."/>
            <person name="Duboule D."/>
            <person name="McGlinn E."/>
            <person name="Kini R.M."/>
            <person name="Richardson M.K."/>
        </authorList>
    </citation>
    <scope>NUCLEOTIDE SEQUENCE</scope>
    <source>
        <tissue evidence="2">Blood</tissue>
    </source>
</reference>
<feature type="region of interest" description="Disordered" evidence="1">
    <location>
        <begin position="1"/>
        <end position="60"/>
    </location>
</feature>
<sequence>MEERIYVLGPNTGQSLASETQHLPEEGRKVRKKEGRKEGKKEGKKERGKEGRKEGRKEGK</sequence>
<feature type="compositionally biased region" description="Polar residues" evidence="1">
    <location>
        <begin position="11"/>
        <end position="21"/>
    </location>
</feature>
<gene>
    <name evidence="2" type="ORF">L345_06372</name>
</gene>
<dbReference type="AlphaFoldDB" id="V8P002"/>
<dbReference type="EMBL" id="AZIM01001172">
    <property type="protein sequence ID" value="ETE67839.1"/>
    <property type="molecule type" value="Genomic_DNA"/>
</dbReference>
<evidence type="ECO:0000256" key="1">
    <source>
        <dbReference type="SAM" id="MobiDB-lite"/>
    </source>
</evidence>
<comment type="caution">
    <text evidence="2">The sequence shown here is derived from an EMBL/GenBank/DDBJ whole genome shotgun (WGS) entry which is preliminary data.</text>
</comment>